<evidence type="ECO:0000313" key="1">
    <source>
        <dbReference type="EMBL" id="NIK61128.1"/>
    </source>
</evidence>
<organism evidence="1 2">
    <name type="scientific">Kribbella shirazensis</name>
    <dbReference type="NCBI Taxonomy" id="1105143"/>
    <lineage>
        <taxon>Bacteria</taxon>
        <taxon>Bacillati</taxon>
        <taxon>Actinomycetota</taxon>
        <taxon>Actinomycetes</taxon>
        <taxon>Propionibacteriales</taxon>
        <taxon>Kribbellaceae</taxon>
        <taxon>Kribbella</taxon>
    </lineage>
</organism>
<gene>
    <name evidence="1" type="ORF">BJY22_006845</name>
</gene>
<proteinExistence type="predicted"/>
<dbReference type="Proteomes" id="UP000555407">
    <property type="component" value="Unassembled WGS sequence"/>
</dbReference>
<reference evidence="1 2" key="1">
    <citation type="submission" date="2020-03" db="EMBL/GenBank/DDBJ databases">
        <title>Sequencing the genomes of 1000 actinobacteria strains.</title>
        <authorList>
            <person name="Klenk H.-P."/>
        </authorList>
    </citation>
    <scope>NUCLEOTIDE SEQUENCE [LARGE SCALE GENOMIC DNA]</scope>
    <source>
        <strain evidence="1 2">DSM 45490</strain>
    </source>
</reference>
<protein>
    <submittedName>
        <fullName evidence="1">Uncharacterized protein</fullName>
    </submittedName>
</protein>
<dbReference type="AlphaFoldDB" id="A0A7X6A4N7"/>
<sequence>MVRGRARFGWCMLCCCLELLTTAGHGRESQVKVAQTGKWSDAGTRSSPAWT</sequence>
<keyword evidence="2" id="KW-1185">Reference proteome</keyword>
<evidence type="ECO:0000313" key="2">
    <source>
        <dbReference type="Proteomes" id="UP000555407"/>
    </source>
</evidence>
<dbReference type="EMBL" id="JAASRO010000001">
    <property type="protein sequence ID" value="NIK61128.1"/>
    <property type="molecule type" value="Genomic_DNA"/>
</dbReference>
<comment type="caution">
    <text evidence="1">The sequence shown here is derived from an EMBL/GenBank/DDBJ whole genome shotgun (WGS) entry which is preliminary data.</text>
</comment>
<name>A0A7X6A4N7_9ACTN</name>
<accession>A0A7X6A4N7</accession>